<feature type="transmembrane region" description="Helical" evidence="2">
    <location>
        <begin position="58"/>
        <end position="77"/>
    </location>
</feature>
<dbReference type="EMBL" id="CAJHUC010002928">
    <property type="protein sequence ID" value="CAD7704585.1"/>
    <property type="molecule type" value="Genomic_DNA"/>
</dbReference>
<dbReference type="Proteomes" id="UP000708148">
    <property type="component" value="Unassembled WGS sequence"/>
</dbReference>
<evidence type="ECO:0000313" key="5">
    <source>
        <dbReference type="Proteomes" id="UP000708148"/>
    </source>
</evidence>
<feature type="chain" id="PRO_5035862842" evidence="3">
    <location>
        <begin position="33"/>
        <end position="229"/>
    </location>
</feature>
<gene>
    <name evidence="4" type="ORF">OSTQU699_LOCUS9940</name>
</gene>
<feature type="transmembrane region" description="Helical" evidence="2">
    <location>
        <begin position="140"/>
        <end position="159"/>
    </location>
</feature>
<keyword evidence="2" id="KW-0812">Transmembrane</keyword>
<keyword evidence="2" id="KW-0472">Membrane</keyword>
<evidence type="ECO:0000256" key="2">
    <source>
        <dbReference type="SAM" id="Phobius"/>
    </source>
</evidence>
<reference evidence="4" key="1">
    <citation type="submission" date="2020-12" db="EMBL/GenBank/DDBJ databases">
        <authorList>
            <person name="Iha C."/>
        </authorList>
    </citation>
    <scope>NUCLEOTIDE SEQUENCE</scope>
</reference>
<keyword evidence="2" id="KW-1133">Transmembrane helix</keyword>
<feature type="region of interest" description="Disordered" evidence="1">
    <location>
        <begin position="186"/>
        <end position="229"/>
    </location>
</feature>
<feature type="compositionally biased region" description="Polar residues" evidence="1">
    <location>
        <begin position="203"/>
        <end position="215"/>
    </location>
</feature>
<evidence type="ECO:0000313" key="4">
    <source>
        <dbReference type="EMBL" id="CAD7704585.1"/>
    </source>
</evidence>
<organism evidence="4 5">
    <name type="scientific">Ostreobium quekettii</name>
    <dbReference type="NCBI Taxonomy" id="121088"/>
    <lineage>
        <taxon>Eukaryota</taxon>
        <taxon>Viridiplantae</taxon>
        <taxon>Chlorophyta</taxon>
        <taxon>core chlorophytes</taxon>
        <taxon>Ulvophyceae</taxon>
        <taxon>TCBD clade</taxon>
        <taxon>Bryopsidales</taxon>
        <taxon>Ostreobineae</taxon>
        <taxon>Ostreobiaceae</taxon>
        <taxon>Ostreobium</taxon>
    </lineage>
</organism>
<name>A0A8S1JF81_9CHLO</name>
<feature type="signal peptide" evidence="3">
    <location>
        <begin position="1"/>
        <end position="32"/>
    </location>
</feature>
<evidence type="ECO:0000256" key="3">
    <source>
        <dbReference type="SAM" id="SignalP"/>
    </source>
</evidence>
<sequence length="229" mass="24086">MPTSFDIRSPRTVTCALASLLFLAALWTAVGGVTRLNRDCTGGGDPVEAKCRALFRPVWWAIIFEAAVYTFLLVAWLLGVAGKLNVALVAFLVLAAVKTEAQSEVMLKNRDDDGVLGDLQKIRGLTGPPVDLEHADAQTAAAGFVLLTACNFVLCLVLGSSSLSHRDIALNLPTVGKAVAVDSGHAAEELPSAPAPHGAPRGTPNSSELPQSMDQPQMVEEDGGTDDRV</sequence>
<keyword evidence="3" id="KW-0732">Signal</keyword>
<feature type="compositionally biased region" description="Acidic residues" evidence="1">
    <location>
        <begin position="219"/>
        <end position="229"/>
    </location>
</feature>
<comment type="caution">
    <text evidence="4">The sequence shown here is derived from an EMBL/GenBank/DDBJ whole genome shotgun (WGS) entry which is preliminary data.</text>
</comment>
<evidence type="ECO:0000256" key="1">
    <source>
        <dbReference type="SAM" id="MobiDB-lite"/>
    </source>
</evidence>
<dbReference type="AlphaFoldDB" id="A0A8S1JF81"/>
<protein>
    <submittedName>
        <fullName evidence="4">Uncharacterized protein</fullName>
    </submittedName>
</protein>
<accession>A0A8S1JF81</accession>
<keyword evidence="5" id="KW-1185">Reference proteome</keyword>
<proteinExistence type="predicted"/>